<dbReference type="AlphaFoldDB" id="A0A5C8Z5R9"/>
<evidence type="ECO:0000313" key="3">
    <source>
        <dbReference type="EMBL" id="TXR52256.1"/>
    </source>
</evidence>
<dbReference type="RefSeq" id="WP_147928275.1">
    <property type="nucleotide sequence ID" value="NZ_VKAC01000016.1"/>
</dbReference>
<dbReference type="EMBL" id="VKAC01000016">
    <property type="protein sequence ID" value="TXR52256.1"/>
    <property type="molecule type" value="Genomic_DNA"/>
</dbReference>
<dbReference type="CDD" id="cd01832">
    <property type="entry name" value="SGNH_hydrolase_like_1"/>
    <property type="match status" value="1"/>
</dbReference>
<evidence type="ECO:0000256" key="1">
    <source>
        <dbReference type="SAM" id="MobiDB-lite"/>
    </source>
</evidence>
<evidence type="ECO:0000313" key="4">
    <source>
        <dbReference type="Proteomes" id="UP000321234"/>
    </source>
</evidence>
<dbReference type="PANTHER" id="PTHR43784">
    <property type="entry name" value="GDSL-LIKE LIPASE/ACYLHYDROLASE, PUTATIVE (AFU_ORTHOLOGUE AFUA_2G00820)-RELATED"/>
    <property type="match status" value="1"/>
</dbReference>
<accession>A0A5C8Z5R9</accession>
<reference evidence="3 4" key="1">
    <citation type="submission" date="2019-07" db="EMBL/GenBank/DDBJ databases">
        <title>Quadrisphaera sp. strain DD2A genome sequencing and assembly.</title>
        <authorList>
            <person name="Kim I."/>
        </authorList>
    </citation>
    <scope>NUCLEOTIDE SEQUENCE [LARGE SCALE GENOMIC DNA]</scope>
    <source>
        <strain evidence="3 4">DD2A</strain>
    </source>
</reference>
<name>A0A5C8Z5R9_9ACTN</name>
<feature type="region of interest" description="Disordered" evidence="1">
    <location>
        <begin position="218"/>
        <end position="240"/>
    </location>
</feature>
<feature type="domain" description="SGNH hydrolase-type esterase" evidence="2">
    <location>
        <begin position="18"/>
        <end position="196"/>
    </location>
</feature>
<dbReference type="InterPro" id="IPR036514">
    <property type="entry name" value="SGNH_hydro_sf"/>
</dbReference>
<dbReference type="Proteomes" id="UP000321234">
    <property type="component" value="Unassembled WGS sequence"/>
</dbReference>
<gene>
    <name evidence="3" type="ORF">FMM08_20880</name>
</gene>
<keyword evidence="3" id="KW-0378">Hydrolase</keyword>
<sequence>MAADPARGPAPTYRRYVAVGDSFTEGIDDPDPASPGRHRGWADRLAELLDDDARGAGSRLEYANLAVRGKRMREVLDEQLPRALELGPDLLSISAGGNDILRPSVDVDALAAALDEAVGAARSAGAQVLLAAGFDPAGLPVVRMTRGRVATFNLHLWRIAQRWDALVMDLWSMRALYDLRMWAPDRIHLAPEGHERVALLAAATVRGLHGGDLGAAEQEWASPLPPQPSPGRLARAGQDAAWARAHLAPWVRRRLEGRSSGDGVAPKRPEPLPLAR</sequence>
<dbReference type="GO" id="GO:0016787">
    <property type="term" value="F:hydrolase activity"/>
    <property type="evidence" value="ECO:0007669"/>
    <property type="project" value="UniProtKB-KW"/>
</dbReference>
<feature type="region of interest" description="Disordered" evidence="1">
    <location>
        <begin position="257"/>
        <end position="276"/>
    </location>
</feature>
<dbReference type="Gene3D" id="3.40.50.1110">
    <property type="entry name" value="SGNH hydrolase"/>
    <property type="match status" value="1"/>
</dbReference>
<protein>
    <submittedName>
        <fullName evidence="3">SGNH/GDSL hydrolase family protein</fullName>
    </submittedName>
</protein>
<comment type="caution">
    <text evidence="3">The sequence shown here is derived from an EMBL/GenBank/DDBJ whole genome shotgun (WGS) entry which is preliminary data.</text>
</comment>
<keyword evidence="4" id="KW-1185">Reference proteome</keyword>
<dbReference type="PANTHER" id="PTHR43784:SF2">
    <property type="entry name" value="GDSL-LIKE LIPASE_ACYLHYDROLASE, PUTATIVE (AFU_ORTHOLOGUE AFUA_2G00820)-RELATED"/>
    <property type="match status" value="1"/>
</dbReference>
<dbReference type="InterPro" id="IPR013830">
    <property type="entry name" value="SGNH_hydro"/>
</dbReference>
<dbReference type="SUPFAM" id="SSF52266">
    <property type="entry name" value="SGNH hydrolase"/>
    <property type="match status" value="1"/>
</dbReference>
<organism evidence="3 4">
    <name type="scientific">Quadrisphaera setariae</name>
    <dbReference type="NCBI Taxonomy" id="2593304"/>
    <lineage>
        <taxon>Bacteria</taxon>
        <taxon>Bacillati</taxon>
        <taxon>Actinomycetota</taxon>
        <taxon>Actinomycetes</taxon>
        <taxon>Kineosporiales</taxon>
        <taxon>Kineosporiaceae</taxon>
        <taxon>Quadrisphaera</taxon>
    </lineage>
</organism>
<dbReference type="Pfam" id="PF13472">
    <property type="entry name" value="Lipase_GDSL_2"/>
    <property type="match status" value="1"/>
</dbReference>
<proteinExistence type="predicted"/>
<evidence type="ECO:0000259" key="2">
    <source>
        <dbReference type="Pfam" id="PF13472"/>
    </source>
</evidence>
<dbReference type="OrthoDB" id="3465773at2"/>
<dbReference type="InterPro" id="IPR053140">
    <property type="entry name" value="GDSL_Rv0518-like"/>
</dbReference>
<feature type="compositionally biased region" description="Basic and acidic residues" evidence="1">
    <location>
        <begin position="257"/>
        <end position="270"/>
    </location>
</feature>